<protein>
    <submittedName>
        <fullName evidence="1">Uncharacterized protein</fullName>
    </submittedName>
</protein>
<dbReference type="eggNOG" id="ENOG502SEHQ">
    <property type="taxonomic scope" value="Eukaryota"/>
</dbReference>
<dbReference type="VEuPathDB" id="TriTrypDB:LPAL13_030014500"/>
<dbReference type="KEGG" id="lpan:LPMP_292860"/>
<dbReference type="VEuPathDB" id="TriTrypDB:LPMP_292860"/>
<dbReference type="OrthoDB" id="271633at2759"/>
<evidence type="ECO:0000313" key="1">
    <source>
        <dbReference type="EMBL" id="AIO00233.1"/>
    </source>
</evidence>
<dbReference type="GeneID" id="22577049"/>
<dbReference type="Proteomes" id="UP000063063">
    <property type="component" value="Chromosome 29"/>
</dbReference>
<gene>
    <name evidence="1" type="ORF">LPMP_292860</name>
</gene>
<dbReference type="EMBL" id="CP009398">
    <property type="protein sequence ID" value="AIO00233.1"/>
    <property type="molecule type" value="Genomic_DNA"/>
</dbReference>
<organism evidence="1 2">
    <name type="scientific">Leishmania panamensis</name>
    <dbReference type="NCBI Taxonomy" id="5679"/>
    <lineage>
        <taxon>Eukaryota</taxon>
        <taxon>Discoba</taxon>
        <taxon>Euglenozoa</taxon>
        <taxon>Kinetoplastea</taxon>
        <taxon>Metakinetoplastina</taxon>
        <taxon>Trypanosomatida</taxon>
        <taxon>Trypanosomatidae</taxon>
        <taxon>Leishmaniinae</taxon>
        <taxon>Leishmania</taxon>
        <taxon>Leishmania guyanensis species complex</taxon>
    </lineage>
</organism>
<sequence length="122" mass="13569">MEHPASSEAERRLSDKNQDALRRLLLIELSVLRRRYAGLFDDHQAKGDTGAFPATAADCDVAPSSAIETSSEDEQTGALCQSDRDAIEALFHSIDDFTREFNEGKGIVEHDDVVTKIMRDFI</sequence>
<keyword evidence="2" id="KW-1185">Reference proteome</keyword>
<evidence type="ECO:0000313" key="2">
    <source>
        <dbReference type="Proteomes" id="UP000063063"/>
    </source>
</evidence>
<name>A0A088RVS5_LEIPA</name>
<dbReference type="RefSeq" id="XP_010700890.1">
    <property type="nucleotide sequence ID" value="XM_010702588.1"/>
</dbReference>
<proteinExistence type="predicted"/>
<dbReference type="AlphaFoldDB" id="A0A088RVS5"/>
<accession>A0A088RVS5</accession>
<reference evidence="1 2" key="1">
    <citation type="journal article" date="2015" name="Sci. Rep.">
        <title>The genome of Leishmania panamensis: insights into genomics of the L. (Viannia) subgenus.</title>
        <authorList>
            <person name="Llanes A."/>
            <person name="Restrepo C.M."/>
            <person name="Vecchio G.D."/>
            <person name="Anguizola F.J."/>
            <person name="Lleonart R."/>
        </authorList>
    </citation>
    <scope>NUCLEOTIDE SEQUENCE [LARGE SCALE GENOMIC DNA]</scope>
    <source>
        <strain evidence="1 2">MHOM/PA/94/PSC-1</strain>
    </source>
</reference>